<accession>A0A545TIM1</accession>
<evidence type="ECO:0000313" key="2">
    <source>
        <dbReference type="Proteomes" id="UP000317839"/>
    </source>
</evidence>
<dbReference type="Gene3D" id="1.10.230.10">
    <property type="entry name" value="Cytochrome P450-Terp, domain 2"/>
    <property type="match status" value="1"/>
</dbReference>
<dbReference type="GO" id="GO:0046912">
    <property type="term" value="F:acyltransferase activity, acyl groups converted into alkyl on transfer"/>
    <property type="evidence" value="ECO:0007669"/>
    <property type="project" value="InterPro"/>
</dbReference>
<reference evidence="1 2" key="1">
    <citation type="submission" date="2019-06" db="EMBL/GenBank/DDBJ databases">
        <title>Draft genome of Aliikangiella marina GYP-15.</title>
        <authorList>
            <person name="Wang G."/>
        </authorList>
    </citation>
    <scope>NUCLEOTIDE SEQUENCE [LARGE SCALE GENOMIC DNA]</scope>
    <source>
        <strain evidence="1 2">GYP-15</strain>
    </source>
</reference>
<proteinExistence type="predicted"/>
<dbReference type="RefSeq" id="WP_142888417.1">
    <property type="nucleotide sequence ID" value="NZ_VIKR01000001.1"/>
</dbReference>
<dbReference type="InterPro" id="IPR036969">
    <property type="entry name" value="Citrate_synthase_sf"/>
</dbReference>
<comment type="caution">
    <text evidence="1">The sequence shown here is derived from an EMBL/GenBank/DDBJ whole genome shotgun (WGS) entry which is preliminary data.</text>
</comment>
<sequence length="267" mass="29976">MTEQQLSAYRQSYPTHAGIAELSRGSIFRGKNLHEFIKNKTWFELNLFGITGRQFSSNEIKVLNYIWSSTSYADIRIWPNRVAAIAAAARTTPILAMVGGISTCDAELFVARPLVTCLKMLKAIGDKVDNGADYQDLIDEKLNKKQTIYGYGRPITSIDERVPHFVNFLNEQQHPVGANFKLAFKIEAYLKQKKNIRMNIAALYSAVCLDLGFNEVEMNLFVTTLVYAGMPPCYLDTLQKPPGAFLPTKCSDIGYTGPSKRAWNKQS</sequence>
<dbReference type="GO" id="GO:0006099">
    <property type="term" value="P:tricarboxylic acid cycle"/>
    <property type="evidence" value="ECO:0007669"/>
    <property type="project" value="UniProtKB-UniPathway"/>
</dbReference>
<evidence type="ECO:0000313" key="1">
    <source>
        <dbReference type="EMBL" id="TQV77057.1"/>
    </source>
</evidence>
<protein>
    <submittedName>
        <fullName evidence="1">Uncharacterized protein</fullName>
    </submittedName>
</protein>
<dbReference type="OrthoDB" id="5405293at2"/>
<dbReference type="Proteomes" id="UP000317839">
    <property type="component" value="Unassembled WGS sequence"/>
</dbReference>
<organism evidence="1 2">
    <name type="scientific">Aliikangiella marina</name>
    <dbReference type="NCBI Taxonomy" id="1712262"/>
    <lineage>
        <taxon>Bacteria</taxon>
        <taxon>Pseudomonadati</taxon>
        <taxon>Pseudomonadota</taxon>
        <taxon>Gammaproteobacteria</taxon>
        <taxon>Oceanospirillales</taxon>
        <taxon>Pleioneaceae</taxon>
        <taxon>Aliikangiella</taxon>
    </lineage>
</organism>
<dbReference type="SUPFAM" id="SSF48256">
    <property type="entry name" value="Citrate synthase"/>
    <property type="match status" value="1"/>
</dbReference>
<dbReference type="UniPathway" id="UPA00223">
    <property type="reaction ID" value="UER00717"/>
</dbReference>
<name>A0A545TIM1_9GAMM</name>
<dbReference type="InterPro" id="IPR016143">
    <property type="entry name" value="Citrate_synth-like_sm_a-sub"/>
</dbReference>
<gene>
    <name evidence="1" type="ORF">FLL45_03640</name>
</gene>
<dbReference type="AlphaFoldDB" id="A0A545TIM1"/>
<keyword evidence="2" id="KW-1185">Reference proteome</keyword>
<dbReference type="EMBL" id="VIKR01000001">
    <property type="protein sequence ID" value="TQV77057.1"/>
    <property type="molecule type" value="Genomic_DNA"/>
</dbReference>